<dbReference type="InterPro" id="IPR050437">
    <property type="entry name" value="Ribos_protein_bS1-like"/>
</dbReference>
<accession>A0A382W2P4</accession>
<dbReference type="GO" id="GO:0022627">
    <property type="term" value="C:cytosolic small ribosomal subunit"/>
    <property type="evidence" value="ECO:0007669"/>
    <property type="project" value="TreeGrafter"/>
</dbReference>
<reference evidence="5" key="1">
    <citation type="submission" date="2018-05" db="EMBL/GenBank/DDBJ databases">
        <authorList>
            <person name="Lanie J.A."/>
            <person name="Ng W.-L."/>
            <person name="Kazmierczak K.M."/>
            <person name="Andrzejewski T.M."/>
            <person name="Davidsen T.M."/>
            <person name="Wayne K.J."/>
            <person name="Tettelin H."/>
            <person name="Glass J.I."/>
            <person name="Rusch D."/>
            <person name="Podicherti R."/>
            <person name="Tsui H.-C.T."/>
            <person name="Winkler M.E."/>
        </authorList>
    </citation>
    <scope>NUCLEOTIDE SEQUENCE</scope>
</reference>
<organism evidence="5">
    <name type="scientific">marine metagenome</name>
    <dbReference type="NCBI Taxonomy" id="408172"/>
    <lineage>
        <taxon>unclassified sequences</taxon>
        <taxon>metagenomes</taxon>
        <taxon>ecological metagenomes</taxon>
    </lineage>
</organism>
<evidence type="ECO:0000256" key="2">
    <source>
        <dbReference type="ARBA" id="ARBA00022980"/>
    </source>
</evidence>
<feature type="domain" description="S1 motif" evidence="4">
    <location>
        <begin position="78"/>
        <end position="141"/>
    </location>
</feature>
<keyword evidence="2" id="KW-0689">Ribosomal protein</keyword>
<evidence type="ECO:0000259" key="4">
    <source>
        <dbReference type="PROSITE" id="PS50126"/>
    </source>
</evidence>
<dbReference type="Pfam" id="PF00575">
    <property type="entry name" value="S1"/>
    <property type="match status" value="1"/>
</dbReference>
<dbReference type="PANTHER" id="PTHR10724">
    <property type="entry name" value="30S RIBOSOMAL PROTEIN S1"/>
    <property type="match status" value="1"/>
</dbReference>
<sequence>METPSVKEASEEISDEVSTKTVVSAEEMAPAVDYLSPELFQDINVYKKEDLDQEGVEQEIPAELQTMYLKTLSDIDEQALVTGRVIGMTDNDIILDIGFKSEGIIEQSEFPEDKLPKIGEQIEVFLETLEDKKGNMVLSKTKADFLKCWKKIRMTYENSEIITCKILRRIKGGMVVDIGEIEAFLPGSQIDIRPVRDFDLYLNKELEVRIVKFNEVRKNIVVSRKVLLEDELKE</sequence>
<feature type="domain" description="S1 motif" evidence="4">
    <location>
        <begin position="159"/>
        <end position="225"/>
    </location>
</feature>
<dbReference type="InterPro" id="IPR003029">
    <property type="entry name" value="S1_domain"/>
</dbReference>
<gene>
    <name evidence="5" type="ORF">METZ01_LOCUS405901</name>
</gene>
<dbReference type="InterPro" id="IPR012340">
    <property type="entry name" value="NA-bd_OB-fold"/>
</dbReference>
<evidence type="ECO:0000256" key="3">
    <source>
        <dbReference type="ARBA" id="ARBA00023274"/>
    </source>
</evidence>
<dbReference type="GO" id="GO:0003735">
    <property type="term" value="F:structural constituent of ribosome"/>
    <property type="evidence" value="ECO:0007669"/>
    <property type="project" value="TreeGrafter"/>
</dbReference>
<dbReference type="GO" id="GO:0003729">
    <property type="term" value="F:mRNA binding"/>
    <property type="evidence" value="ECO:0007669"/>
    <property type="project" value="TreeGrafter"/>
</dbReference>
<dbReference type="PANTHER" id="PTHR10724:SF7">
    <property type="entry name" value="SMALL RIBOSOMAL SUBUNIT PROTEIN BS1C"/>
    <property type="match status" value="1"/>
</dbReference>
<dbReference type="EMBL" id="UINC01156562">
    <property type="protein sequence ID" value="SVD53047.1"/>
    <property type="molecule type" value="Genomic_DNA"/>
</dbReference>
<dbReference type="CDD" id="cd04465">
    <property type="entry name" value="S1_RPS1_repeat_ec2_hs2"/>
    <property type="match status" value="1"/>
</dbReference>
<proteinExistence type="inferred from homology"/>
<dbReference type="SUPFAM" id="SSF50249">
    <property type="entry name" value="Nucleic acid-binding proteins"/>
    <property type="match status" value="2"/>
</dbReference>
<dbReference type="PRINTS" id="PR00681">
    <property type="entry name" value="RIBOSOMALS1"/>
</dbReference>
<evidence type="ECO:0000313" key="5">
    <source>
        <dbReference type="EMBL" id="SVD53047.1"/>
    </source>
</evidence>
<dbReference type="AlphaFoldDB" id="A0A382W2P4"/>
<keyword evidence="3" id="KW-0687">Ribonucleoprotein</keyword>
<evidence type="ECO:0000256" key="1">
    <source>
        <dbReference type="ARBA" id="ARBA00006767"/>
    </source>
</evidence>
<dbReference type="GO" id="GO:0006412">
    <property type="term" value="P:translation"/>
    <property type="evidence" value="ECO:0007669"/>
    <property type="project" value="TreeGrafter"/>
</dbReference>
<comment type="similarity">
    <text evidence="1">Belongs to the bacterial ribosomal protein bS1 family.</text>
</comment>
<feature type="non-terminal residue" evidence="5">
    <location>
        <position position="234"/>
    </location>
</feature>
<protein>
    <recommendedName>
        <fullName evidence="4">S1 motif domain-containing protein</fullName>
    </recommendedName>
</protein>
<dbReference type="PROSITE" id="PS50126">
    <property type="entry name" value="S1"/>
    <property type="match status" value="2"/>
</dbReference>
<dbReference type="InterPro" id="IPR035104">
    <property type="entry name" value="Ribosomal_protein_S1-like"/>
</dbReference>
<name>A0A382W2P4_9ZZZZ</name>
<dbReference type="Gene3D" id="2.40.50.140">
    <property type="entry name" value="Nucleic acid-binding proteins"/>
    <property type="match status" value="2"/>
</dbReference>
<dbReference type="SMART" id="SM00316">
    <property type="entry name" value="S1"/>
    <property type="match status" value="2"/>
</dbReference>